<dbReference type="SUPFAM" id="SSF52047">
    <property type="entry name" value="RNI-like"/>
    <property type="match status" value="1"/>
</dbReference>
<feature type="region of interest" description="Disordered" evidence="1">
    <location>
        <begin position="1"/>
        <end position="21"/>
    </location>
</feature>
<dbReference type="Proteomes" id="UP000827284">
    <property type="component" value="Unassembled WGS sequence"/>
</dbReference>
<evidence type="ECO:0000313" key="2">
    <source>
        <dbReference type="EMBL" id="GJJ70791.1"/>
    </source>
</evidence>
<reference evidence="2" key="2">
    <citation type="journal article" date="2022" name="Microbiol. Resour. Announc.">
        <title>Whole-Genome Sequence of Entomortierella parvispora E1425, a Mucoromycotan Fungus Associated with Burkholderiaceae-Related Endosymbiotic Bacteria.</title>
        <authorList>
            <person name="Herlambang A."/>
            <person name="Guo Y."/>
            <person name="Takashima Y."/>
            <person name="Narisawa K."/>
            <person name="Ohta H."/>
            <person name="Nishizawa T."/>
        </authorList>
    </citation>
    <scope>NUCLEOTIDE SEQUENCE</scope>
    <source>
        <strain evidence="2">E1425</strain>
    </source>
</reference>
<evidence type="ECO:0008006" key="4">
    <source>
        <dbReference type="Google" id="ProtNLM"/>
    </source>
</evidence>
<feature type="compositionally biased region" description="Acidic residues" evidence="1">
    <location>
        <begin position="115"/>
        <end position="133"/>
    </location>
</feature>
<feature type="compositionally biased region" description="Acidic residues" evidence="1">
    <location>
        <begin position="163"/>
        <end position="175"/>
    </location>
</feature>
<dbReference type="AlphaFoldDB" id="A0A9P3H607"/>
<feature type="compositionally biased region" description="Polar residues" evidence="1">
    <location>
        <begin position="1"/>
        <end position="10"/>
    </location>
</feature>
<organism evidence="2 3">
    <name type="scientific">Entomortierella parvispora</name>
    <dbReference type="NCBI Taxonomy" id="205924"/>
    <lineage>
        <taxon>Eukaryota</taxon>
        <taxon>Fungi</taxon>
        <taxon>Fungi incertae sedis</taxon>
        <taxon>Mucoromycota</taxon>
        <taxon>Mortierellomycotina</taxon>
        <taxon>Mortierellomycetes</taxon>
        <taxon>Mortierellales</taxon>
        <taxon>Mortierellaceae</taxon>
        <taxon>Entomortierella</taxon>
    </lineage>
</organism>
<dbReference type="EMBL" id="BQFW01000004">
    <property type="protein sequence ID" value="GJJ70791.1"/>
    <property type="molecule type" value="Genomic_DNA"/>
</dbReference>
<feature type="compositionally biased region" description="Basic and acidic residues" evidence="1">
    <location>
        <begin position="135"/>
        <end position="156"/>
    </location>
</feature>
<protein>
    <recommendedName>
        <fullName evidence="4">F-box domain-containing protein</fullName>
    </recommendedName>
</protein>
<dbReference type="Gene3D" id="3.80.10.10">
    <property type="entry name" value="Ribonuclease Inhibitor"/>
    <property type="match status" value="1"/>
</dbReference>
<feature type="region of interest" description="Disordered" evidence="1">
    <location>
        <begin position="115"/>
        <end position="175"/>
    </location>
</feature>
<accession>A0A9P3H607</accession>
<gene>
    <name evidence="2" type="ORF">EMPS_03141</name>
</gene>
<feature type="compositionally biased region" description="Low complexity" evidence="1">
    <location>
        <begin position="11"/>
        <end position="21"/>
    </location>
</feature>
<keyword evidence="3" id="KW-1185">Reference proteome</keyword>
<dbReference type="OrthoDB" id="2338606at2759"/>
<evidence type="ECO:0000313" key="3">
    <source>
        <dbReference type="Proteomes" id="UP000827284"/>
    </source>
</evidence>
<reference evidence="2" key="1">
    <citation type="submission" date="2021-11" db="EMBL/GenBank/DDBJ databases">
        <authorList>
            <person name="Herlambang A."/>
            <person name="Guo Y."/>
            <person name="Takashima Y."/>
            <person name="Nishizawa T."/>
        </authorList>
    </citation>
    <scope>NUCLEOTIDE SEQUENCE</scope>
    <source>
        <strain evidence="2">E1425</strain>
    </source>
</reference>
<sequence length="820" mass="92023">MVPPSELQTRISSSSDINNSQDLKNVFSGITPSELTDEVPATDLAITSSLAASPVPLLITEIALQIPVTTDDASKEELDMELSDHRSPVMHAQNITGAMTNSTSITAVDMDDAISDMDTTNTDDEASDMDISDSDLPKDIMDSNYDHDTLTTDLNREGQNPGSDDDSESESGGDDADELFAVEAGPSKPWKGLKRLKIFTDEAYKNKRRARALLRKVNRLAAENTDKKAEGWATLGFTKPSTEDKKNPLGHVAFVNSDVNRPSWDEWWVLPFTPQLNFLTAGDLTRCIRVCRQWQFIFRPILYRNFVSFFSSVSAHEPSLEVASRHGHFMQRLECFGEIEKDYLSIPSITHLTELVLSRGNDGLVFKATYWDAVTALVRRNSLLTKLRLSSGLWPPVSPAEDPDDASLRTTAIRRDHLWNAVQDHPNLKHLFIMNTRWISIQPYTPSFWHAISRLDSLSFIYCSLSQKDTPRFIPLPEGLSPKLKEFRQVSVAYTLEKSDHEQQLRFLSFCSKLERLLWSVPIDKGDDRIFPKTEFLRTISAGTWPSLSELSMPGLLLQDQDFAQIFDGLQQCCQGQDSSFSPTACPRSWTLKRTGLKKLTMGGSGFGSGALKSLAAHFSTLTALSLYGGREKTSLVMQRVLESCPCLISIDGDLLYASDMVHGKPWICCSTLDSFSIDIVLDLENDAFQKSGIAMGIPLGSTAPKSIQLFVYGQLARLTQLKRLALRSSFKDEEGADAKPLQRLDLDLEHGLGQLSTLSRLKQLDFRSVQKMTTREMEWMVVHWRKLEKITGEMNENIDKQYAMRAILQRHKITHYTSN</sequence>
<name>A0A9P3H607_9FUNG</name>
<dbReference type="InterPro" id="IPR032675">
    <property type="entry name" value="LRR_dom_sf"/>
</dbReference>
<comment type="caution">
    <text evidence="2">The sequence shown here is derived from an EMBL/GenBank/DDBJ whole genome shotgun (WGS) entry which is preliminary data.</text>
</comment>
<evidence type="ECO:0000256" key="1">
    <source>
        <dbReference type="SAM" id="MobiDB-lite"/>
    </source>
</evidence>
<proteinExistence type="predicted"/>